<proteinExistence type="predicted"/>
<evidence type="ECO:0000313" key="2">
    <source>
        <dbReference type="Proteomes" id="UP000594003"/>
    </source>
</evidence>
<protein>
    <submittedName>
        <fullName evidence="1">Uncharacterized protein</fullName>
    </submittedName>
</protein>
<dbReference type="GeneID" id="65129396"/>
<accession>A0A7M1RWV2</accession>
<name>A0A7M1RWV2_9CAUD</name>
<reference evidence="1 2" key="1">
    <citation type="submission" date="2020-07" db="EMBL/GenBank/DDBJ databases">
        <title>Taxonomic proposal: Crassvirales, a new order of highly abundant and diverse bacterial viruses.</title>
        <authorList>
            <person name="Shkoporov A.N."/>
            <person name="Stockdale S.R."/>
            <person name="Guerin E."/>
            <person name="Ross R.P."/>
            <person name="Hill C."/>
        </authorList>
    </citation>
    <scope>NUCLEOTIDE SEQUENCE [LARGE SCALE GENOMIC DNA]</scope>
</reference>
<dbReference type="RefSeq" id="YP_010111071.1">
    <property type="nucleotide sequence ID" value="NC_055877.1"/>
</dbReference>
<sequence>MINFPKKYTMVVDEQVQAMAIKDVSTCGADEFVAKACVRLDCSRIKDNMRMMQTIGTPYKYEATRTLIGIDYALQQGWIDENKRDEYVSKLVALHKRNLKYEEDNPPIVYDKKKGLKKTTRTTRKKAKEATIEGFEKPKKEKAPSAAQLNAQARAKLISKLKIKL</sequence>
<keyword evidence="2" id="KW-1185">Reference proteome</keyword>
<dbReference type="KEGG" id="vg:65129396"/>
<organism evidence="1 2">
    <name type="scientific">uncultured phage cr8_1</name>
    <dbReference type="NCBI Taxonomy" id="2772068"/>
    <lineage>
        <taxon>Viruses</taxon>
        <taxon>Duplodnaviria</taxon>
        <taxon>Heunggongvirae</taxon>
        <taxon>Uroviricota</taxon>
        <taxon>Caudoviricetes</taxon>
        <taxon>Crassvirales</taxon>
        <taxon>Intestiviridae</taxon>
        <taxon>Obtuvirinae</taxon>
        <taxon>Fohxhuevirus</taxon>
        <taxon>Fohxhuevirus gastrointestinalis</taxon>
    </lineage>
</organism>
<dbReference type="EMBL" id="MT774384">
    <property type="protein sequence ID" value="QOR58913.1"/>
    <property type="molecule type" value="Genomic_DNA"/>
</dbReference>
<evidence type="ECO:0000313" key="1">
    <source>
        <dbReference type="EMBL" id="QOR58913.1"/>
    </source>
</evidence>
<dbReference type="Proteomes" id="UP000594003">
    <property type="component" value="Segment"/>
</dbReference>